<keyword evidence="4" id="KW-1185">Reference proteome</keyword>
<dbReference type="EMBL" id="FNCE01000005">
    <property type="protein sequence ID" value="SDG09644.1"/>
    <property type="molecule type" value="Genomic_DNA"/>
</dbReference>
<reference evidence="3 4" key="1">
    <citation type="submission" date="2016-10" db="EMBL/GenBank/DDBJ databases">
        <authorList>
            <person name="de Groot N.N."/>
        </authorList>
    </citation>
    <scope>NUCLEOTIDE SEQUENCE [LARGE SCALE GENOMIC DNA]</scope>
    <source>
        <strain evidence="3 4">DSM 25584</strain>
    </source>
</reference>
<evidence type="ECO:0008006" key="5">
    <source>
        <dbReference type="Google" id="ProtNLM"/>
    </source>
</evidence>
<accession>A0A1G7RG74</accession>
<evidence type="ECO:0000313" key="4">
    <source>
        <dbReference type="Proteomes" id="UP000199415"/>
    </source>
</evidence>
<organism evidence="3 4">
    <name type="scientific">Limimonas halophila</name>
    <dbReference type="NCBI Taxonomy" id="1082479"/>
    <lineage>
        <taxon>Bacteria</taxon>
        <taxon>Pseudomonadati</taxon>
        <taxon>Pseudomonadota</taxon>
        <taxon>Alphaproteobacteria</taxon>
        <taxon>Rhodospirillales</taxon>
        <taxon>Rhodovibrionaceae</taxon>
        <taxon>Limimonas</taxon>
    </lineage>
</organism>
<name>A0A1G7RG74_9PROT</name>
<feature type="chain" id="PRO_5011580295" description="Curlin associated repeat-containing protein" evidence="2">
    <location>
        <begin position="24"/>
        <end position="268"/>
    </location>
</feature>
<evidence type="ECO:0000256" key="1">
    <source>
        <dbReference type="SAM" id="MobiDB-lite"/>
    </source>
</evidence>
<feature type="region of interest" description="Disordered" evidence="1">
    <location>
        <begin position="137"/>
        <end position="171"/>
    </location>
</feature>
<evidence type="ECO:0000256" key="2">
    <source>
        <dbReference type="SAM" id="SignalP"/>
    </source>
</evidence>
<sequence>MKKTLLTAVSVAAIFAFGSASHASNEQNTDQNGNTNNSTVIQAGAGNVAGTASAPNIQDGNTNTFAIDQVGDDNGKWSVTSGNNAGANVGNLNQAIVDGTTDTLNGNGASTTSSFPGLGGAFNDVAEANTRVRQLGDNNYASVNSGNERDSRSGGNFANVLQDGNNNRVEGTGGGESIVNAFSQSGVYNALLAKQTGSGNTLKGDQVGNRNTFASVQLNGGNMLDGFQRGNDNILASYQSGGDTAVVTQTGSGNTHTNIQGVTVPQGN</sequence>
<dbReference type="Proteomes" id="UP000199415">
    <property type="component" value="Unassembled WGS sequence"/>
</dbReference>
<keyword evidence="2" id="KW-0732">Signal</keyword>
<dbReference type="RefSeq" id="WP_143006207.1">
    <property type="nucleotide sequence ID" value="NZ_FNCE01000005.1"/>
</dbReference>
<evidence type="ECO:0000313" key="3">
    <source>
        <dbReference type="EMBL" id="SDG09644.1"/>
    </source>
</evidence>
<dbReference type="OrthoDB" id="7592189at2"/>
<dbReference type="STRING" id="1082479.SAMN05216241_105117"/>
<dbReference type="AlphaFoldDB" id="A0A1G7RG74"/>
<feature type="compositionally biased region" description="Polar residues" evidence="1">
    <location>
        <begin position="137"/>
        <end position="146"/>
    </location>
</feature>
<protein>
    <recommendedName>
        <fullName evidence="5">Curlin associated repeat-containing protein</fullName>
    </recommendedName>
</protein>
<proteinExistence type="predicted"/>
<feature type="signal peptide" evidence="2">
    <location>
        <begin position="1"/>
        <end position="23"/>
    </location>
</feature>
<gene>
    <name evidence="3" type="ORF">SAMN05216241_105117</name>
</gene>